<evidence type="ECO:0000256" key="23">
    <source>
        <dbReference type="ARBA" id="ARBA00033406"/>
    </source>
</evidence>
<proteinExistence type="inferred from homology"/>
<keyword evidence="13 24" id="KW-1133">Transmembrane helix</keyword>
<keyword evidence="8" id="KW-1003">Cell membrane</keyword>
<dbReference type="EC" id="2.7.7.41" evidence="6"/>
<sequence length="265" mass="27553">MDAETRVDLVARIKVAVPAAMLALFLVIAGGGIFAAGMLVLGAIMLHELFLMFEGANPSRLGGLIGLIGLIVAAQLGDQGDVLMAMMASFPVVFVLILVQPRGGAPGISVTMLAIAWIGLALAHAVLLRRLPHGEAILIDILVGTFLGDTGAYLGGRAIGRTKLAPRISPNKTVEGLGCGFIVAVVAVWSAGLYQDWMSGTDALILGVAVAIMAPLGDLFESYLKRDAGTKDTGKIFGAHGGALDRLDAVMFTVVTGFYVWLALL</sequence>
<dbReference type="GO" id="GO:0016024">
    <property type="term" value="P:CDP-diacylglycerol biosynthetic process"/>
    <property type="evidence" value="ECO:0007669"/>
    <property type="project" value="TreeGrafter"/>
</dbReference>
<evidence type="ECO:0000256" key="9">
    <source>
        <dbReference type="ARBA" id="ARBA00022516"/>
    </source>
</evidence>
<dbReference type="GO" id="GO:0005886">
    <property type="term" value="C:plasma membrane"/>
    <property type="evidence" value="ECO:0007669"/>
    <property type="project" value="UniProtKB-SubCell"/>
</dbReference>
<evidence type="ECO:0000256" key="14">
    <source>
        <dbReference type="ARBA" id="ARBA00023098"/>
    </source>
</evidence>
<evidence type="ECO:0000313" key="25">
    <source>
        <dbReference type="EMBL" id="XAY05564.1"/>
    </source>
</evidence>
<keyword evidence="11 24" id="KW-0812">Transmembrane</keyword>
<evidence type="ECO:0000256" key="4">
    <source>
        <dbReference type="ARBA" id="ARBA00005189"/>
    </source>
</evidence>
<keyword evidence="16" id="KW-0594">Phospholipid biosynthesis</keyword>
<protein>
    <recommendedName>
        <fullName evidence="7">Phosphatidate cytidylyltransferase</fullName>
        <ecNumber evidence="6">2.7.7.41</ecNumber>
    </recommendedName>
    <alternativeName>
        <fullName evidence="20">CDP-DAG synthase</fullName>
    </alternativeName>
    <alternativeName>
        <fullName evidence="22">CDP-DG synthase</fullName>
    </alternativeName>
    <alternativeName>
        <fullName evidence="18">CDP-diacylglycerol synthase</fullName>
    </alternativeName>
    <alternativeName>
        <fullName evidence="21">CDP-diglyceride pyrophosphorylase</fullName>
    </alternativeName>
    <alternativeName>
        <fullName evidence="23">CDP-diglyceride synthase</fullName>
    </alternativeName>
    <alternativeName>
        <fullName evidence="19">CTP:phosphatidate cytidylyltransferase</fullName>
    </alternativeName>
</protein>
<evidence type="ECO:0000256" key="8">
    <source>
        <dbReference type="ARBA" id="ARBA00022475"/>
    </source>
</evidence>
<evidence type="ECO:0000256" key="12">
    <source>
        <dbReference type="ARBA" id="ARBA00022695"/>
    </source>
</evidence>
<dbReference type="GO" id="GO:0004605">
    <property type="term" value="F:phosphatidate cytidylyltransferase activity"/>
    <property type="evidence" value="ECO:0007669"/>
    <property type="project" value="UniProtKB-EC"/>
</dbReference>
<evidence type="ECO:0000256" key="18">
    <source>
        <dbReference type="ARBA" id="ARBA00029893"/>
    </source>
</evidence>
<evidence type="ECO:0000256" key="2">
    <source>
        <dbReference type="ARBA" id="ARBA00004651"/>
    </source>
</evidence>
<dbReference type="RefSeq" id="WP_354702068.1">
    <property type="nucleotide sequence ID" value="NZ_CP114014.1"/>
</dbReference>
<evidence type="ECO:0000256" key="10">
    <source>
        <dbReference type="ARBA" id="ARBA00022679"/>
    </source>
</evidence>
<keyword evidence="12" id="KW-0548">Nucleotidyltransferase</keyword>
<dbReference type="AlphaFoldDB" id="A0AAU7AV24"/>
<evidence type="ECO:0000256" key="3">
    <source>
        <dbReference type="ARBA" id="ARBA00005119"/>
    </source>
</evidence>
<dbReference type="PANTHER" id="PTHR46382">
    <property type="entry name" value="PHOSPHATIDATE CYTIDYLYLTRANSFERASE"/>
    <property type="match status" value="1"/>
</dbReference>
<evidence type="ECO:0000256" key="11">
    <source>
        <dbReference type="ARBA" id="ARBA00022692"/>
    </source>
</evidence>
<evidence type="ECO:0000256" key="16">
    <source>
        <dbReference type="ARBA" id="ARBA00023209"/>
    </source>
</evidence>
<evidence type="ECO:0000256" key="22">
    <source>
        <dbReference type="ARBA" id="ARBA00032743"/>
    </source>
</evidence>
<keyword evidence="10" id="KW-0808">Transferase</keyword>
<keyword evidence="14" id="KW-0443">Lipid metabolism</keyword>
<evidence type="ECO:0000256" key="13">
    <source>
        <dbReference type="ARBA" id="ARBA00022989"/>
    </source>
</evidence>
<comment type="pathway">
    <text evidence="3">Phospholipid metabolism; CDP-diacylglycerol biosynthesis; CDP-diacylglycerol from sn-glycerol 3-phosphate: step 3/3.</text>
</comment>
<comment type="pathway">
    <text evidence="4">Lipid metabolism.</text>
</comment>
<feature type="transmembrane region" description="Helical" evidence="24">
    <location>
        <begin position="82"/>
        <end position="99"/>
    </location>
</feature>
<keyword evidence="9" id="KW-0444">Lipid biosynthesis</keyword>
<evidence type="ECO:0000256" key="1">
    <source>
        <dbReference type="ARBA" id="ARBA00001698"/>
    </source>
</evidence>
<keyword evidence="17" id="KW-1208">Phospholipid metabolism</keyword>
<feature type="transmembrane region" description="Helical" evidence="24">
    <location>
        <begin position="177"/>
        <end position="197"/>
    </location>
</feature>
<feature type="transmembrane region" description="Helical" evidence="24">
    <location>
        <begin position="20"/>
        <end position="46"/>
    </location>
</feature>
<evidence type="ECO:0000256" key="5">
    <source>
        <dbReference type="ARBA" id="ARBA00010185"/>
    </source>
</evidence>
<evidence type="ECO:0000256" key="20">
    <source>
        <dbReference type="ARBA" id="ARBA00032253"/>
    </source>
</evidence>
<name>A0AAU7AV24_9ACTN</name>
<keyword evidence="15 24" id="KW-0472">Membrane</keyword>
<gene>
    <name evidence="25" type="ORF">DSM112329_02421</name>
</gene>
<dbReference type="PANTHER" id="PTHR46382:SF1">
    <property type="entry name" value="PHOSPHATIDATE CYTIDYLYLTRANSFERASE"/>
    <property type="match status" value="1"/>
</dbReference>
<feature type="transmembrane region" description="Helical" evidence="24">
    <location>
        <begin position="111"/>
        <end position="131"/>
    </location>
</feature>
<dbReference type="EMBL" id="CP114014">
    <property type="protein sequence ID" value="XAY05564.1"/>
    <property type="molecule type" value="Genomic_DNA"/>
</dbReference>
<comment type="similarity">
    <text evidence="5">Belongs to the CDS family.</text>
</comment>
<evidence type="ECO:0000256" key="7">
    <source>
        <dbReference type="ARBA" id="ARBA00019373"/>
    </source>
</evidence>
<reference evidence="25" key="1">
    <citation type="submission" date="2022-12" db="EMBL/GenBank/DDBJ databases">
        <title>Paraconexibacter alkalitolerans sp. nov. and Baekduia alba sp. nov., isolated from soil and emended description of the genera Paraconexibacter (Chun et al., 2020) and Baekduia (An et al., 2020).</title>
        <authorList>
            <person name="Vieira S."/>
            <person name="Huber K.J."/>
            <person name="Geppert A."/>
            <person name="Wolf J."/>
            <person name="Neumann-Schaal M."/>
            <person name="Muesken M."/>
            <person name="Overmann J."/>
        </authorList>
    </citation>
    <scope>NUCLEOTIDE SEQUENCE</scope>
    <source>
        <strain evidence="25">AEG42_29</strain>
    </source>
</reference>
<evidence type="ECO:0000256" key="15">
    <source>
        <dbReference type="ARBA" id="ARBA00023136"/>
    </source>
</evidence>
<evidence type="ECO:0000256" key="19">
    <source>
        <dbReference type="ARBA" id="ARBA00031825"/>
    </source>
</evidence>
<dbReference type="Pfam" id="PF01148">
    <property type="entry name" value="CTP_transf_1"/>
    <property type="match status" value="1"/>
</dbReference>
<accession>A0AAU7AV24</accession>
<comment type="subcellular location">
    <subcellularLocation>
        <location evidence="2">Cell membrane</location>
        <topology evidence="2">Multi-pass membrane protein</topology>
    </subcellularLocation>
</comment>
<evidence type="ECO:0000256" key="17">
    <source>
        <dbReference type="ARBA" id="ARBA00023264"/>
    </source>
</evidence>
<organism evidence="25">
    <name type="scientific">Paraconexibacter sp. AEG42_29</name>
    <dbReference type="NCBI Taxonomy" id="2997339"/>
    <lineage>
        <taxon>Bacteria</taxon>
        <taxon>Bacillati</taxon>
        <taxon>Actinomycetota</taxon>
        <taxon>Thermoleophilia</taxon>
        <taxon>Solirubrobacterales</taxon>
        <taxon>Paraconexibacteraceae</taxon>
        <taxon>Paraconexibacter</taxon>
    </lineage>
</organism>
<feature type="transmembrane region" description="Helical" evidence="24">
    <location>
        <begin position="137"/>
        <end position="156"/>
    </location>
</feature>
<evidence type="ECO:0000256" key="24">
    <source>
        <dbReference type="SAM" id="Phobius"/>
    </source>
</evidence>
<comment type="catalytic activity">
    <reaction evidence="1">
        <text>a 1,2-diacyl-sn-glycero-3-phosphate + CTP + H(+) = a CDP-1,2-diacyl-sn-glycerol + diphosphate</text>
        <dbReference type="Rhea" id="RHEA:16229"/>
        <dbReference type="ChEBI" id="CHEBI:15378"/>
        <dbReference type="ChEBI" id="CHEBI:33019"/>
        <dbReference type="ChEBI" id="CHEBI:37563"/>
        <dbReference type="ChEBI" id="CHEBI:58332"/>
        <dbReference type="ChEBI" id="CHEBI:58608"/>
        <dbReference type="EC" id="2.7.7.41"/>
    </reaction>
</comment>
<dbReference type="KEGG" id="parq:DSM112329_02421"/>
<evidence type="ECO:0000256" key="6">
    <source>
        <dbReference type="ARBA" id="ARBA00012487"/>
    </source>
</evidence>
<feature type="transmembrane region" description="Helical" evidence="24">
    <location>
        <begin position="203"/>
        <end position="224"/>
    </location>
</feature>
<evidence type="ECO:0000256" key="21">
    <source>
        <dbReference type="ARBA" id="ARBA00032396"/>
    </source>
</evidence>